<dbReference type="GO" id="GO:0043774">
    <property type="term" value="F:coenzyme F420-2 alpha-glutamyl ligase activity"/>
    <property type="evidence" value="ECO:0007669"/>
    <property type="project" value="TreeGrafter"/>
</dbReference>
<proteinExistence type="predicted"/>
<dbReference type="Proteomes" id="UP000886744">
    <property type="component" value="Unassembled WGS sequence"/>
</dbReference>
<feature type="domain" description="ATP-grasp fold RimK-type" evidence="1">
    <location>
        <begin position="89"/>
        <end position="282"/>
    </location>
</feature>
<comment type="caution">
    <text evidence="2">The sequence shown here is derived from an EMBL/GenBank/DDBJ whole genome shotgun (WGS) entry which is preliminary data.</text>
</comment>
<evidence type="ECO:0000313" key="2">
    <source>
        <dbReference type="EMBL" id="HIR62341.1"/>
    </source>
</evidence>
<accession>A0A9D1E0P6</accession>
<dbReference type="EMBL" id="DVHI01000030">
    <property type="protein sequence ID" value="HIR62341.1"/>
    <property type="molecule type" value="Genomic_DNA"/>
</dbReference>
<dbReference type="GO" id="GO:0005737">
    <property type="term" value="C:cytoplasm"/>
    <property type="evidence" value="ECO:0007669"/>
    <property type="project" value="TreeGrafter"/>
</dbReference>
<evidence type="ECO:0000313" key="3">
    <source>
        <dbReference type="Proteomes" id="UP000886744"/>
    </source>
</evidence>
<dbReference type="InterPro" id="IPR013651">
    <property type="entry name" value="ATP-grasp_RimK-type"/>
</dbReference>
<reference evidence="2" key="2">
    <citation type="journal article" date="2021" name="PeerJ">
        <title>Extensive microbial diversity within the chicken gut microbiome revealed by metagenomics and culture.</title>
        <authorList>
            <person name="Gilroy R."/>
            <person name="Ravi A."/>
            <person name="Getino M."/>
            <person name="Pursley I."/>
            <person name="Horton D.L."/>
            <person name="Alikhan N.F."/>
            <person name="Baker D."/>
            <person name="Gharbi K."/>
            <person name="Hall N."/>
            <person name="Watson M."/>
            <person name="Adriaenssens E.M."/>
            <person name="Foster-Nyarko E."/>
            <person name="Jarju S."/>
            <person name="Secka A."/>
            <person name="Antonio M."/>
            <person name="Oren A."/>
            <person name="Chaudhuri R.R."/>
            <person name="La Ragione R."/>
            <person name="Hildebrand F."/>
            <person name="Pallen M.J."/>
        </authorList>
    </citation>
    <scope>NUCLEOTIDE SEQUENCE</scope>
    <source>
        <strain evidence="2">ChiHjej13B12-12457</strain>
    </source>
</reference>
<dbReference type="PANTHER" id="PTHR21621:SF2">
    <property type="entry name" value="COENZYME GAMMA-F420-2:ALPHA-L-GLUTAMATE LIGASE"/>
    <property type="match status" value="1"/>
</dbReference>
<name>A0A9D1E0P6_9BACT</name>
<dbReference type="SUPFAM" id="SSF56059">
    <property type="entry name" value="Glutathione synthetase ATP-binding domain-like"/>
    <property type="match status" value="1"/>
</dbReference>
<organism evidence="2 3">
    <name type="scientific">Candidatus Coprenecus avistercoris</name>
    <dbReference type="NCBI Taxonomy" id="2840730"/>
    <lineage>
        <taxon>Bacteria</taxon>
        <taxon>Pseudomonadati</taxon>
        <taxon>Bacteroidota</taxon>
        <taxon>Bacteroidia</taxon>
        <taxon>Bacteroidales</taxon>
        <taxon>Rikenellaceae</taxon>
        <taxon>Rikenellaceae incertae sedis</taxon>
        <taxon>Candidatus Coprenecus</taxon>
    </lineage>
</organism>
<dbReference type="Pfam" id="PF08443">
    <property type="entry name" value="RimK"/>
    <property type="match status" value="1"/>
</dbReference>
<dbReference type="Gene3D" id="3.40.50.20">
    <property type="match status" value="1"/>
</dbReference>
<gene>
    <name evidence="2" type="ORF">IAC94_02305</name>
</gene>
<reference evidence="2" key="1">
    <citation type="submission" date="2020-10" db="EMBL/GenBank/DDBJ databases">
        <authorList>
            <person name="Gilroy R."/>
        </authorList>
    </citation>
    <scope>NUCLEOTIDE SEQUENCE</scope>
    <source>
        <strain evidence="2">ChiHjej13B12-12457</strain>
    </source>
</reference>
<dbReference type="Gene3D" id="3.30.470.20">
    <property type="entry name" value="ATP-grasp fold, B domain"/>
    <property type="match status" value="1"/>
</dbReference>
<sequence length="294" mass="31654">MEKRGLLIYPSTTPRGNNAFGWFREAAARHGMSVEVLFYDAPAAEAPAGAPAWKPDFVLMRGYNIALSRWYEAQGVPVLNALEAMILCRDKLRCGEVLAAAGVPVPGALSPEEAGSGDAFPFILKLNFGSKGENVFLVRDALEYRSALEACRREEALRLEALSRGISEFGETPEEVRRGCVPVLQEFVATSSGRDIRVWVTGDEVAGHVLRYNPSSFKSNFAAGGSFRQIPLPPAAASLAVAAARACGLFFAGVDLLFDGHNGFKVCEVNGNAGFRTASADIPDALFRNLVRVL</sequence>
<protein>
    <recommendedName>
        <fullName evidence="1">ATP-grasp fold RimK-type domain-containing protein</fullName>
    </recommendedName>
</protein>
<dbReference type="PANTHER" id="PTHR21621">
    <property type="entry name" value="RIBOSOMAL PROTEIN S6 MODIFICATION PROTEIN"/>
    <property type="match status" value="1"/>
</dbReference>
<dbReference type="AlphaFoldDB" id="A0A9D1E0P6"/>
<evidence type="ECO:0000259" key="1">
    <source>
        <dbReference type="Pfam" id="PF08443"/>
    </source>
</evidence>